<keyword evidence="1 3" id="KW-0378">Hydrolase</keyword>
<dbReference type="PANTHER" id="PTHR43798">
    <property type="entry name" value="MONOACYLGLYCEROL LIPASE"/>
    <property type="match status" value="1"/>
</dbReference>
<reference evidence="3 4" key="1">
    <citation type="journal article" date="2008" name="J. Bacteriol.">
        <title>Complete genome sequence of the mosquitocidal bacterium Bacillus sphaericus C3-41 and comparison with those of closely related Bacillus species.</title>
        <authorList>
            <person name="Hu X."/>
            <person name="Fan W."/>
            <person name="Han B."/>
            <person name="Liu H."/>
            <person name="Zheng D."/>
            <person name="Li Q."/>
            <person name="Dong W."/>
            <person name="Yan J."/>
            <person name="Gao M."/>
            <person name="Berry C."/>
            <person name="Yuan Z."/>
        </authorList>
    </citation>
    <scope>NUCLEOTIDE SEQUENCE [LARGE SCALE GENOMIC DNA]</scope>
    <source>
        <strain evidence="3 4">C3-41</strain>
    </source>
</reference>
<evidence type="ECO:0000259" key="2">
    <source>
        <dbReference type="Pfam" id="PF00561"/>
    </source>
</evidence>
<dbReference type="EC" id="3.1.1.2" evidence="3"/>
<organism evidence="3 4">
    <name type="scientific">Lysinibacillus sphaericus (strain C3-41)</name>
    <dbReference type="NCBI Taxonomy" id="444177"/>
    <lineage>
        <taxon>Bacteria</taxon>
        <taxon>Bacillati</taxon>
        <taxon>Bacillota</taxon>
        <taxon>Bacilli</taxon>
        <taxon>Bacillales</taxon>
        <taxon>Bacillaceae</taxon>
        <taxon>Lysinibacillus</taxon>
    </lineage>
</organism>
<dbReference type="SUPFAM" id="SSF53474">
    <property type="entry name" value="alpha/beta-Hydrolases"/>
    <property type="match status" value="1"/>
</dbReference>
<proteinExistence type="predicted"/>
<dbReference type="EMBL" id="CP000817">
    <property type="protein sequence ID" value="ACA40193.1"/>
    <property type="molecule type" value="Genomic_DNA"/>
</dbReference>
<dbReference type="InterPro" id="IPR050266">
    <property type="entry name" value="AB_hydrolase_sf"/>
</dbReference>
<dbReference type="AlphaFoldDB" id="B1HYN2"/>
<dbReference type="GO" id="GO:0016020">
    <property type="term" value="C:membrane"/>
    <property type="evidence" value="ECO:0007669"/>
    <property type="project" value="TreeGrafter"/>
</dbReference>
<gene>
    <name evidence="3" type="ordered locus">Bsph_2653</name>
</gene>
<sequence length="242" mass="28049">MFYIPKCTINNVDLYYETKGHGEPLIFTHGASWDHQQWDKQVDYFSKYYQTITWDVRGHGASSLPNGKVDAEDFTKDLIGLMHHLKIRRAHLCGLSMGGHISLQAAIHYPDYVKSLTLIGTPFTNKFNWYEKILIPVNRFSSLFIPMSLLAKIQAHTLSKFNEANKHYIYSTVAAMSYKNWIRIWNAVSRMESGHELGKVNCPTLLLHGDHDTMIQRQQEYLHIKIKKSQLKIIKMPITQLI</sequence>
<dbReference type="KEGG" id="lsp:Bsph_2653"/>
<dbReference type="HOGENOM" id="CLU_020336_50_1_9"/>
<evidence type="ECO:0000256" key="1">
    <source>
        <dbReference type="ARBA" id="ARBA00022801"/>
    </source>
</evidence>
<dbReference type="InterPro" id="IPR029058">
    <property type="entry name" value="AB_hydrolase_fold"/>
</dbReference>
<dbReference type="PRINTS" id="PR00111">
    <property type="entry name" value="ABHYDROLASE"/>
</dbReference>
<protein>
    <submittedName>
        <fullName evidence="3">Arylesterase</fullName>
        <ecNumber evidence="3">3.1.1.2</ecNumber>
    </submittedName>
</protein>
<dbReference type="RefSeq" id="WP_012294279.1">
    <property type="nucleotide sequence ID" value="NC_010382.1"/>
</dbReference>
<dbReference type="InterPro" id="IPR000073">
    <property type="entry name" value="AB_hydrolase_1"/>
</dbReference>
<dbReference type="EnsemblBacteria" id="ACA40193">
    <property type="protein sequence ID" value="ACA40193"/>
    <property type="gene ID" value="Bsph_2653"/>
</dbReference>
<dbReference type="PANTHER" id="PTHR43798:SF31">
    <property type="entry name" value="AB HYDROLASE SUPERFAMILY PROTEIN YCLE"/>
    <property type="match status" value="1"/>
</dbReference>
<dbReference type="Pfam" id="PF00561">
    <property type="entry name" value="Abhydrolase_1"/>
    <property type="match status" value="1"/>
</dbReference>
<dbReference type="Proteomes" id="UP000002164">
    <property type="component" value="Chromosome"/>
</dbReference>
<dbReference type="Gene3D" id="3.40.50.1820">
    <property type="entry name" value="alpha/beta hydrolase"/>
    <property type="match status" value="1"/>
</dbReference>
<accession>B1HYN2</accession>
<dbReference type="GO" id="GO:0004064">
    <property type="term" value="F:arylesterase activity"/>
    <property type="evidence" value="ECO:0007669"/>
    <property type="project" value="UniProtKB-EC"/>
</dbReference>
<evidence type="ECO:0000313" key="3">
    <source>
        <dbReference type="EMBL" id="ACA40193.1"/>
    </source>
</evidence>
<evidence type="ECO:0000313" key="4">
    <source>
        <dbReference type="Proteomes" id="UP000002164"/>
    </source>
</evidence>
<name>B1HYN2_LYSSC</name>
<feature type="domain" description="AB hydrolase-1" evidence="2">
    <location>
        <begin position="24"/>
        <end position="228"/>
    </location>
</feature>